<dbReference type="EMBL" id="CP046401">
    <property type="protein sequence ID" value="QGY46491.1"/>
    <property type="molecule type" value="Genomic_DNA"/>
</dbReference>
<name>A0A6I6JVB1_9BACT</name>
<dbReference type="InterPro" id="IPR018534">
    <property type="entry name" value="Tet_reg_excision_RteC"/>
</dbReference>
<reference evidence="1 2" key="1">
    <citation type="submission" date="2019-11" db="EMBL/GenBank/DDBJ databases">
        <authorList>
            <person name="Zheng R.K."/>
            <person name="Sun C.M."/>
        </authorList>
    </citation>
    <scope>NUCLEOTIDE SEQUENCE [LARGE SCALE GENOMIC DNA]</scope>
    <source>
        <strain evidence="1 2">WC007</strain>
    </source>
</reference>
<dbReference type="Pfam" id="PF09357">
    <property type="entry name" value="RteC"/>
    <property type="match status" value="1"/>
</dbReference>
<evidence type="ECO:0000313" key="2">
    <source>
        <dbReference type="Proteomes" id="UP000428260"/>
    </source>
</evidence>
<gene>
    <name evidence="1" type="ORF">GM418_23355</name>
</gene>
<protein>
    <recommendedName>
        <fullName evidence="3">Tetracycline regulation of excision, RteC</fullName>
    </recommendedName>
</protein>
<keyword evidence="2" id="KW-1185">Reference proteome</keyword>
<dbReference type="Proteomes" id="UP000428260">
    <property type="component" value="Chromosome"/>
</dbReference>
<accession>A0A6I6JVB1</accession>
<evidence type="ECO:0000313" key="1">
    <source>
        <dbReference type="EMBL" id="QGY46491.1"/>
    </source>
</evidence>
<dbReference type="RefSeq" id="WP_158869622.1">
    <property type="nucleotide sequence ID" value="NZ_CP046401.1"/>
</dbReference>
<evidence type="ECO:0008006" key="3">
    <source>
        <dbReference type="Google" id="ProtNLM"/>
    </source>
</evidence>
<proteinExistence type="predicted"/>
<sequence>MKSPAYNATIRKLENELSQLEIQPHCFIETTEKAIGLCNKVILKLREMVFKNGFLNDAEEIYFFKHIKPKVFSKLIYYTEVFNIESHRPESEDADQIGYLKYMLQKHTKEIEEDKAFYQYYK</sequence>
<organism evidence="1 2">
    <name type="scientific">Maribellus comscasis</name>
    <dbReference type="NCBI Taxonomy" id="2681766"/>
    <lineage>
        <taxon>Bacteria</taxon>
        <taxon>Pseudomonadati</taxon>
        <taxon>Bacteroidota</taxon>
        <taxon>Bacteroidia</taxon>
        <taxon>Marinilabiliales</taxon>
        <taxon>Prolixibacteraceae</taxon>
        <taxon>Maribellus</taxon>
    </lineage>
</organism>
<dbReference type="KEGG" id="mcos:GM418_23355"/>
<dbReference type="AlphaFoldDB" id="A0A6I6JVB1"/>